<keyword evidence="13" id="KW-1185">Reference proteome</keyword>
<name>A0A7X0IBW8_9ACTN</name>
<evidence type="ECO:0000256" key="7">
    <source>
        <dbReference type="ARBA" id="ARBA00023049"/>
    </source>
</evidence>
<evidence type="ECO:0000256" key="3">
    <source>
        <dbReference type="ARBA" id="ARBA00022723"/>
    </source>
</evidence>
<comment type="caution">
    <text evidence="12">The sequence shown here is derived from an EMBL/GenBank/DDBJ whole genome shotgun (WGS) entry which is preliminary data.</text>
</comment>
<dbReference type="GO" id="GO:0046872">
    <property type="term" value="F:metal ion binding"/>
    <property type="evidence" value="ECO:0007669"/>
    <property type="project" value="UniProtKB-KW"/>
</dbReference>
<reference evidence="12 13" key="1">
    <citation type="submission" date="2020-08" db="EMBL/GenBank/DDBJ databases">
        <title>Sequencing the genomes of 1000 actinobacteria strains.</title>
        <authorList>
            <person name="Klenk H.-P."/>
        </authorList>
    </citation>
    <scope>NUCLEOTIDE SEQUENCE [LARGE SCALE GENOMIC DNA]</scope>
    <source>
        <strain evidence="12 13">DSM 44936</strain>
    </source>
</reference>
<dbReference type="AlphaFoldDB" id="A0A7X0IBW8"/>
<dbReference type="PANTHER" id="PTHR47466">
    <property type="match status" value="1"/>
</dbReference>
<dbReference type="InterPro" id="IPR024079">
    <property type="entry name" value="MetalloPept_cat_dom_sf"/>
</dbReference>
<feature type="region of interest" description="Disordered" evidence="9">
    <location>
        <begin position="27"/>
        <end position="48"/>
    </location>
</feature>
<keyword evidence="5" id="KW-0378">Hydrolase</keyword>
<accession>A0A7X0IBW8</accession>
<gene>
    <name evidence="12" type="ORF">BJ992_001737</name>
</gene>
<comment type="similarity">
    <text evidence="1">Belongs to the peptidase M43B family.</text>
</comment>
<dbReference type="CDD" id="cd04275">
    <property type="entry name" value="ZnMc_pappalysin_like"/>
    <property type="match status" value="1"/>
</dbReference>
<keyword evidence="2" id="KW-0645">Protease</keyword>
<keyword evidence="4 10" id="KW-0732">Signal</keyword>
<keyword evidence="6" id="KW-0862">Zinc</keyword>
<protein>
    <recommendedName>
        <fullName evidence="11">Peptidase M43 pregnancy-associated plasma-A domain-containing protein</fullName>
    </recommendedName>
</protein>
<feature type="compositionally biased region" description="Low complexity" evidence="9">
    <location>
        <begin position="27"/>
        <end position="39"/>
    </location>
</feature>
<dbReference type="PANTHER" id="PTHR47466:SF1">
    <property type="entry name" value="METALLOPROTEASE MEP1 (AFU_ORTHOLOGUE AFUA_1G07730)-RELATED"/>
    <property type="match status" value="1"/>
</dbReference>
<dbReference type="EMBL" id="JACHIU010000001">
    <property type="protein sequence ID" value="MBB6472306.1"/>
    <property type="molecule type" value="Genomic_DNA"/>
</dbReference>
<dbReference type="GO" id="GO:0008237">
    <property type="term" value="F:metallopeptidase activity"/>
    <property type="evidence" value="ECO:0007669"/>
    <property type="project" value="UniProtKB-KW"/>
</dbReference>
<evidence type="ECO:0000256" key="8">
    <source>
        <dbReference type="ARBA" id="ARBA00023157"/>
    </source>
</evidence>
<organism evidence="12 13">
    <name type="scientific">Sphaerisporangium rubeum</name>
    <dbReference type="NCBI Taxonomy" id="321317"/>
    <lineage>
        <taxon>Bacteria</taxon>
        <taxon>Bacillati</taxon>
        <taxon>Actinomycetota</taxon>
        <taxon>Actinomycetes</taxon>
        <taxon>Streptosporangiales</taxon>
        <taxon>Streptosporangiaceae</taxon>
        <taxon>Sphaerisporangium</taxon>
    </lineage>
</organism>
<sequence length="292" mass="31153">MARGAVAVSLLCLLGLGAVPGPARAGAAPCGAPHAAARPQEPHHPEPGETARMVATMRARLRAAARPVPSSIDVPVWVHVLTAAGLGADDDAVTAQIATLNAAYAGRFGGADTGITFTLRGVTRTEEPRWFRDALGNEVAMKTRLHRGGAETLNLYVGRLGEQVLGYSTYPQWHRRRPFLDGVVIDWRTLPGGALTDFNKGYTGVHEIGHWLGLLHTFENGCAPPGDHIDDTPPESRSTSGCPEGKDTCAEPGLDPVHNFMDYSTDACMTEFTPGQAARMRDMWAAFRAPAV</sequence>
<evidence type="ECO:0000256" key="9">
    <source>
        <dbReference type="SAM" id="MobiDB-lite"/>
    </source>
</evidence>
<feature type="region of interest" description="Disordered" evidence="9">
    <location>
        <begin position="225"/>
        <end position="248"/>
    </location>
</feature>
<evidence type="ECO:0000256" key="5">
    <source>
        <dbReference type="ARBA" id="ARBA00022801"/>
    </source>
</evidence>
<dbReference type="Pfam" id="PF05572">
    <property type="entry name" value="Peptidase_M43"/>
    <property type="match status" value="1"/>
</dbReference>
<dbReference type="SUPFAM" id="SSF55486">
    <property type="entry name" value="Metalloproteases ('zincins'), catalytic domain"/>
    <property type="match status" value="1"/>
</dbReference>
<dbReference type="RefSeq" id="WP_184979390.1">
    <property type="nucleotide sequence ID" value="NZ_BAAALO010000012.1"/>
</dbReference>
<evidence type="ECO:0000313" key="13">
    <source>
        <dbReference type="Proteomes" id="UP000555564"/>
    </source>
</evidence>
<evidence type="ECO:0000256" key="2">
    <source>
        <dbReference type="ARBA" id="ARBA00022670"/>
    </source>
</evidence>
<dbReference type="GO" id="GO:0006508">
    <property type="term" value="P:proteolysis"/>
    <property type="evidence" value="ECO:0007669"/>
    <property type="project" value="UniProtKB-KW"/>
</dbReference>
<evidence type="ECO:0000259" key="11">
    <source>
        <dbReference type="Pfam" id="PF05572"/>
    </source>
</evidence>
<dbReference type="Gene3D" id="3.40.390.10">
    <property type="entry name" value="Collagenase (Catalytic Domain)"/>
    <property type="match status" value="1"/>
</dbReference>
<proteinExistence type="inferred from homology"/>
<evidence type="ECO:0000256" key="6">
    <source>
        <dbReference type="ARBA" id="ARBA00022833"/>
    </source>
</evidence>
<keyword evidence="7" id="KW-0482">Metalloprotease</keyword>
<keyword evidence="8" id="KW-1015">Disulfide bond</keyword>
<evidence type="ECO:0000256" key="1">
    <source>
        <dbReference type="ARBA" id="ARBA00008721"/>
    </source>
</evidence>
<dbReference type="Proteomes" id="UP000555564">
    <property type="component" value="Unassembled WGS sequence"/>
</dbReference>
<keyword evidence="3" id="KW-0479">Metal-binding</keyword>
<evidence type="ECO:0000256" key="4">
    <source>
        <dbReference type="ARBA" id="ARBA00022729"/>
    </source>
</evidence>
<feature type="domain" description="Peptidase M43 pregnancy-associated plasma-A" evidence="11">
    <location>
        <begin position="197"/>
        <end position="283"/>
    </location>
</feature>
<evidence type="ECO:0000256" key="10">
    <source>
        <dbReference type="SAM" id="SignalP"/>
    </source>
</evidence>
<feature type="chain" id="PRO_5039285022" description="Peptidase M43 pregnancy-associated plasma-A domain-containing protein" evidence="10">
    <location>
        <begin position="26"/>
        <end position="292"/>
    </location>
</feature>
<dbReference type="InterPro" id="IPR008754">
    <property type="entry name" value="Peptidase_M43"/>
</dbReference>
<evidence type="ECO:0000313" key="12">
    <source>
        <dbReference type="EMBL" id="MBB6472306.1"/>
    </source>
</evidence>
<feature type="signal peptide" evidence="10">
    <location>
        <begin position="1"/>
        <end position="25"/>
    </location>
</feature>